<dbReference type="GO" id="GO:0003700">
    <property type="term" value="F:DNA-binding transcription factor activity"/>
    <property type="evidence" value="ECO:0007669"/>
    <property type="project" value="InterPro"/>
</dbReference>
<dbReference type="Pfam" id="PF11785">
    <property type="entry name" value="Aft1_OSA"/>
    <property type="match status" value="1"/>
</dbReference>
<dbReference type="OrthoDB" id="295274at2759"/>
<dbReference type="SUPFAM" id="SSF57959">
    <property type="entry name" value="Leucine zipper domain"/>
    <property type="match status" value="1"/>
</dbReference>
<dbReference type="GO" id="GO:0005634">
    <property type="term" value="C:nucleus"/>
    <property type="evidence" value="ECO:0007669"/>
    <property type="project" value="UniProtKB-SubCell"/>
</dbReference>
<sequence>MIAAPSNEMATLFAASSSDSNNQGGGSEGSLGQQQFPATTVPDLAPSHVNALSNNTRECPLLDNSHTSTSPTDPSPSVATESLPSTYAILPRTAKLDEEPNPFEQSFSSGIDKEDHSKTLSDNNRRILPPLAAIDSPTRGVISRKDEIIWDSLRSGPLSPSMLTGPAEDKRSRTSDHSSYQGQRSGSMIKYEVIPTSSSSSFVDRAQPSSSTSMYNYAASTTASASAIVAPSSTSALKTTGPVAPSNDDFPPPSSSFVKRKYPTSAHVTPPPPPASTEIIHEHPSIKRRPQTKYVDDEEKRKNFLERNRQAAFKCRQRKKQWVQDLQNNEEYLTATNEQLKMETIRLREEILHLKSLLQEHTSCPLNPQAVLEAINRPIPHSDTITQYPSTTCTEFSQSTAIQRI</sequence>
<dbReference type="InterPro" id="IPR051027">
    <property type="entry name" value="bZIP_transcription_factors"/>
</dbReference>
<proteinExistence type="predicted"/>
<dbReference type="InterPro" id="IPR046347">
    <property type="entry name" value="bZIP_sf"/>
</dbReference>
<dbReference type="InterPro" id="IPR020956">
    <property type="entry name" value="TF_Aft1_OSM"/>
</dbReference>
<dbReference type="CDD" id="cd14687">
    <property type="entry name" value="bZIP_ATF2"/>
    <property type="match status" value="1"/>
</dbReference>
<evidence type="ECO:0000313" key="7">
    <source>
        <dbReference type="EMBL" id="CDS11212.1"/>
    </source>
</evidence>
<gene>
    <name evidence="7" type="ORF">LRAMOSA03475</name>
</gene>
<dbReference type="SMART" id="SM00338">
    <property type="entry name" value="BRLZ"/>
    <property type="match status" value="1"/>
</dbReference>
<evidence type="ECO:0000256" key="4">
    <source>
        <dbReference type="ARBA" id="ARBA00023242"/>
    </source>
</evidence>
<comment type="subcellular location">
    <subcellularLocation>
        <location evidence="1">Nucleus</location>
    </subcellularLocation>
</comment>
<evidence type="ECO:0000256" key="5">
    <source>
        <dbReference type="SAM" id="MobiDB-lite"/>
    </source>
</evidence>
<dbReference type="PROSITE" id="PS50217">
    <property type="entry name" value="BZIP"/>
    <property type="match status" value="1"/>
</dbReference>
<feature type="region of interest" description="Disordered" evidence="5">
    <location>
        <begin position="153"/>
        <end position="188"/>
    </location>
</feature>
<dbReference type="InterPro" id="IPR004827">
    <property type="entry name" value="bZIP"/>
</dbReference>
<accession>A0A077WWL7</accession>
<feature type="compositionally biased region" description="Low complexity" evidence="5">
    <location>
        <begin position="65"/>
        <end position="77"/>
    </location>
</feature>
<evidence type="ECO:0000256" key="1">
    <source>
        <dbReference type="ARBA" id="ARBA00004123"/>
    </source>
</evidence>
<organism evidence="7">
    <name type="scientific">Lichtheimia ramosa</name>
    <dbReference type="NCBI Taxonomy" id="688394"/>
    <lineage>
        <taxon>Eukaryota</taxon>
        <taxon>Fungi</taxon>
        <taxon>Fungi incertae sedis</taxon>
        <taxon>Mucoromycota</taxon>
        <taxon>Mucoromycotina</taxon>
        <taxon>Mucoromycetes</taxon>
        <taxon>Mucorales</taxon>
        <taxon>Lichtheimiaceae</taxon>
        <taxon>Lichtheimia</taxon>
    </lineage>
</organism>
<feature type="region of interest" description="Disordered" evidence="5">
    <location>
        <begin position="1"/>
        <end position="124"/>
    </location>
</feature>
<dbReference type="AlphaFoldDB" id="A0A077WWL7"/>
<keyword evidence="4" id="KW-0539">Nucleus</keyword>
<dbReference type="EMBL" id="LK023346">
    <property type="protein sequence ID" value="CDS11212.1"/>
    <property type="molecule type" value="Genomic_DNA"/>
</dbReference>
<dbReference type="Gene3D" id="1.20.5.170">
    <property type="match status" value="1"/>
</dbReference>
<name>A0A077WWL7_9FUNG</name>
<dbReference type="PANTHER" id="PTHR19304">
    <property type="entry name" value="CYCLIC-AMP RESPONSE ELEMENT BINDING PROTEIN"/>
    <property type="match status" value="1"/>
</dbReference>
<evidence type="ECO:0000256" key="2">
    <source>
        <dbReference type="ARBA" id="ARBA00023015"/>
    </source>
</evidence>
<keyword evidence="2" id="KW-0805">Transcription regulation</keyword>
<keyword evidence="3" id="KW-0804">Transcription</keyword>
<evidence type="ECO:0000256" key="3">
    <source>
        <dbReference type="ARBA" id="ARBA00023163"/>
    </source>
</evidence>
<reference evidence="7" key="1">
    <citation type="journal article" date="2014" name="Genome Announc.">
        <title>De novo whole-genome sequence and genome annotation of Lichtheimia ramosa.</title>
        <authorList>
            <person name="Linde J."/>
            <person name="Schwartze V."/>
            <person name="Binder U."/>
            <person name="Lass-Florl C."/>
            <person name="Voigt K."/>
            <person name="Horn F."/>
        </authorList>
    </citation>
    <scope>NUCLEOTIDE SEQUENCE</scope>
    <source>
        <strain evidence="7">JMRC FSU:6197</strain>
    </source>
</reference>
<protein>
    <recommendedName>
        <fullName evidence="6">BZIP domain-containing protein</fullName>
    </recommendedName>
</protein>
<dbReference type="Pfam" id="PF00170">
    <property type="entry name" value="bZIP_1"/>
    <property type="match status" value="1"/>
</dbReference>
<evidence type="ECO:0000259" key="6">
    <source>
        <dbReference type="PROSITE" id="PS50217"/>
    </source>
</evidence>
<feature type="compositionally biased region" description="Basic and acidic residues" evidence="5">
    <location>
        <begin position="111"/>
        <end position="124"/>
    </location>
</feature>
<feature type="compositionally biased region" description="Polar residues" evidence="5">
    <location>
        <begin position="177"/>
        <end position="186"/>
    </location>
</feature>
<feature type="compositionally biased region" description="Basic and acidic residues" evidence="5">
    <location>
        <begin position="167"/>
        <end position="176"/>
    </location>
</feature>
<feature type="domain" description="BZIP" evidence="6">
    <location>
        <begin position="298"/>
        <end position="361"/>
    </location>
</feature>